<dbReference type="EMBL" id="LS974619">
    <property type="protein sequence ID" value="CAG7885694.1"/>
    <property type="molecule type" value="Genomic_DNA"/>
</dbReference>
<sequence length="161" mass="17792">CYTTLFLKIQKKKEAFPCRRSTGRSMAMSKIQPVLLLFVSLFFLPALCSIDYEYCDKSGYDFGNVSYVDITPNPVGKEDKATLMIFGFAKNSIHGGYVGVSVKAGESTYNVARYPLCVLDESKNVYSIKLVDTDVGLIEAPIVRMCVEFELPTSAPTLISA</sequence>
<proteinExistence type="predicted"/>
<organism evidence="2 3">
    <name type="scientific">Brassica campestris</name>
    <name type="common">Field mustard</name>
    <dbReference type="NCBI Taxonomy" id="3711"/>
    <lineage>
        <taxon>Eukaryota</taxon>
        <taxon>Viridiplantae</taxon>
        <taxon>Streptophyta</taxon>
        <taxon>Embryophyta</taxon>
        <taxon>Tracheophyta</taxon>
        <taxon>Spermatophyta</taxon>
        <taxon>Magnoliopsida</taxon>
        <taxon>eudicotyledons</taxon>
        <taxon>Gunneridae</taxon>
        <taxon>Pentapetalae</taxon>
        <taxon>rosids</taxon>
        <taxon>malvids</taxon>
        <taxon>Brassicales</taxon>
        <taxon>Brassicaceae</taxon>
        <taxon>Brassiceae</taxon>
        <taxon>Brassica</taxon>
    </lineage>
</organism>
<feature type="domain" description="MD-2-related lipid-recognition" evidence="1">
    <location>
        <begin position="50"/>
        <end position="118"/>
    </location>
</feature>
<evidence type="ECO:0000259" key="1">
    <source>
        <dbReference type="Pfam" id="PF02221"/>
    </source>
</evidence>
<name>A0A8D9GSU8_BRACM</name>
<evidence type="ECO:0000313" key="2">
    <source>
        <dbReference type="EMBL" id="CAG7885694.1"/>
    </source>
</evidence>
<dbReference type="Pfam" id="PF02221">
    <property type="entry name" value="E1_DerP2_DerF2"/>
    <property type="match status" value="1"/>
</dbReference>
<dbReference type="Gramene" id="A03p70370.2_BraZ1">
    <property type="protein sequence ID" value="A03p70370.2_BraZ1.CDS"/>
    <property type="gene ID" value="A03g70370.2_BraZ1"/>
</dbReference>
<dbReference type="Proteomes" id="UP000694005">
    <property type="component" value="Chromosome A03"/>
</dbReference>
<accession>A0A8D9GSU8</accession>
<dbReference type="InterPro" id="IPR003172">
    <property type="entry name" value="ML_dom"/>
</dbReference>
<feature type="non-terminal residue" evidence="2">
    <location>
        <position position="1"/>
    </location>
</feature>
<dbReference type="AlphaFoldDB" id="A0A8D9GSU8"/>
<gene>
    <name evidence="2" type="ORF">BRAPAZ1V2_A03P70370.2</name>
</gene>
<reference evidence="2 3" key="1">
    <citation type="submission" date="2021-07" db="EMBL/GenBank/DDBJ databases">
        <authorList>
            <consortium name="Genoscope - CEA"/>
            <person name="William W."/>
        </authorList>
    </citation>
    <scope>NUCLEOTIDE SEQUENCE [LARGE SCALE GENOMIC DNA]</scope>
</reference>
<protein>
    <recommendedName>
        <fullName evidence="1">MD-2-related lipid-recognition domain-containing protein</fullName>
    </recommendedName>
</protein>
<evidence type="ECO:0000313" key="3">
    <source>
        <dbReference type="Proteomes" id="UP000694005"/>
    </source>
</evidence>